<keyword evidence="3 5" id="KW-1133">Transmembrane helix</keyword>
<feature type="transmembrane region" description="Helical" evidence="5">
    <location>
        <begin position="103"/>
        <end position="123"/>
    </location>
</feature>
<comment type="caution">
    <text evidence="7">The sequence shown here is derived from an EMBL/GenBank/DDBJ whole genome shotgun (WGS) entry which is preliminary data.</text>
</comment>
<keyword evidence="8" id="KW-1185">Reference proteome</keyword>
<comment type="subcellular location">
    <subcellularLocation>
        <location evidence="1">Membrane</location>
    </subcellularLocation>
</comment>
<dbReference type="Proteomes" id="UP001165267">
    <property type="component" value="Unassembled WGS sequence"/>
</dbReference>
<accession>A0ABT1XLC0</accession>
<feature type="transmembrane region" description="Helical" evidence="5">
    <location>
        <begin position="73"/>
        <end position="97"/>
    </location>
</feature>
<feature type="transmembrane region" description="Helical" evidence="5">
    <location>
        <begin position="25"/>
        <end position="45"/>
    </location>
</feature>
<evidence type="ECO:0000313" key="8">
    <source>
        <dbReference type="Proteomes" id="UP001165267"/>
    </source>
</evidence>
<evidence type="ECO:0000313" key="7">
    <source>
        <dbReference type="EMBL" id="MCR2747661.1"/>
    </source>
</evidence>
<name>A0ABT1XLC0_9BURK</name>
<organism evidence="7 8">
    <name type="scientific">Limnobacter parvus</name>
    <dbReference type="NCBI Taxonomy" id="2939690"/>
    <lineage>
        <taxon>Bacteria</taxon>
        <taxon>Pseudomonadati</taxon>
        <taxon>Pseudomonadota</taxon>
        <taxon>Betaproteobacteria</taxon>
        <taxon>Burkholderiales</taxon>
        <taxon>Burkholderiaceae</taxon>
        <taxon>Limnobacter</taxon>
    </lineage>
</organism>
<evidence type="ECO:0000256" key="3">
    <source>
        <dbReference type="ARBA" id="ARBA00022989"/>
    </source>
</evidence>
<keyword evidence="4 5" id="KW-0472">Membrane</keyword>
<dbReference type="PANTHER" id="PTHR30566:SF5">
    <property type="entry name" value="MECHANOSENSITIVE ION CHANNEL PROTEIN 1, MITOCHONDRIAL-RELATED"/>
    <property type="match status" value="1"/>
</dbReference>
<dbReference type="PANTHER" id="PTHR30566">
    <property type="entry name" value="YNAI-RELATED MECHANOSENSITIVE ION CHANNEL"/>
    <property type="match status" value="1"/>
</dbReference>
<evidence type="ECO:0000256" key="2">
    <source>
        <dbReference type="ARBA" id="ARBA00022692"/>
    </source>
</evidence>
<dbReference type="InterPro" id="IPR023408">
    <property type="entry name" value="MscS_beta-dom_sf"/>
</dbReference>
<dbReference type="EMBL" id="JANKHG010000026">
    <property type="protein sequence ID" value="MCR2747661.1"/>
    <property type="molecule type" value="Genomic_DNA"/>
</dbReference>
<protein>
    <submittedName>
        <fullName evidence="7">Mechanosensitive ion channel family protein</fullName>
    </submittedName>
</protein>
<dbReference type="SUPFAM" id="SSF50182">
    <property type="entry name" value="Sm-like ribonucleoproteins"/>
    <property type="match status" value="1"/>
</dbReference>
<dbReference type="Gene3D" id="2.30.30.60">
    <property type="match status" value="1"/>
</dbReference>
<proteinExistence type="predicted"/>
<sequence length="308" mass="34727">MEIIQFFKDLEPVVEQVFNFLESRLGRLILSIGILMLATTINRLMHWRLLRDTGSKLPQTGNVRATWVRRKNIVWVSALLLILALWSGQITGFLISLAAIGGALLIVSKEFILCLWGALIISLNKSLKIGSTIEVGEFTGQLVNMGFVTFELAEIGPSKKQTGRLLSLPNSLVFTQAMKNLSVYGSYGIHLIDFNFDKSVKIQAAESLALRLADEAGKHWIEEAERHFSAVERDNFVDLPKARPEVFWASVDEKCLRMTLRFACPLNKRGQLEKSIVKRFWVEYSEQGQPLEEITEEPNQQGKASTMS</sequence>
<evidence type="ECO:0000256" key="4">
    <source>
        <dbReference type="ARBA" id="ARBA00023136"/>
    </source>
</evidence>
<dbReference type="InterPro" id="IPR006685">
    <property type="entry name" value="MscS_channel_2nd"/>
</dbReference>
<reference evidence="7" key="1">
    <citation type="submission" date="2022-07" db="EMBL/GenBank/DDBJ databases">
        <authorList>
            <person name="Xamxidin M."/>
        </authorList>
    </citation>
    <scope>NUCLEOTIDE SEQUENCE</scope>
    <source>
        <strain evidence="7">YS8-69</strain>
    </source>
</reference>
<gene>
    <name evidence="7" type="ORF">NSP04_13505</name>
</gene>
<keyword evidence="2 5" id="KW-0812">Transmembrane</keyword>
<dbReference type="InterPro" id="IPR010920">
    <property type="entry name" value="LSM_dom_sf"/>
</dbReference>
<dbReference type="RefSeq" id="WP_257512880.1">
    <property type="nucleotide sequence ID" value="NZ_JANKHG010000026.1"/>
</dbReference>
<evidence type="ECO:0000256" key="1">
    <source>
        <dbReference type="ARBA" id="ARBA00004370"/>
    </source>
</evidence>
<dbReference type="Pfam" id="PF00924">
    <property type="entry name" value="MS_channel_2nd"/>
    <property type="match status" value="1"/>
</dbReference>
<evidence type="ECO:0000259" key="6">
    <source>
        <dbReference type="Pfam" id="PF00924"/>
    </source>
</evidence>
<feature type="domain" description="Mechanosensitive ion channel MscS" evidence="6">
    <location>
        <begin position="116"/>
        <end position="182"/>
    </location>
</feature>
<evidence type="ECO:0000256" key="5">
    <source>
        <dbReference type="SAM" id="Phobius"/>
    </source>
</evidence>